<gene>
    <name evidence="1" type="ORF">CTEN210_13031</name>
</gene>
<dbReference type="AlphaFoldDB" id="A0AAD3HAM6"/>
<keyword evidence="2" id="KW-1185">Reference proteome</keyword>
<evidence type="ECO:0000313" key="2">
    <source>
        <dbReference type="Proteomes" id="UP001054902"/>
    </source>
</evidence>
<evidence type="ECO:0008006" key="3">
    <source>
        <dbReference type="Google" id="ProtNLM"/>
    </source>
</evidence>
<organism evidence="1 2">
    <name type="scientific">Chaetoceros tenuissimus</name>
    <dbReference type="NCBI Taxonomy" id="426638"/>
    <lineage>
        <taxon>Eukaryota</taxon>
        <taxon>Sar</taxon>
        <taxon>Stramenopiles</taxon>
        <taxon>Ochrophyta</taxon>
        <taxon>Bacillariophyta</taxon>
        <taxon>Coscinodiscophyceae</taxon>
        <taxon>Chaetocerotophycidae</taxon>
        <taxon>Chaetocerotales</taxon>
        <taxon>Chaetocerotaceae</taxon>
        <taxon>Chaetoceros</taxon>
    </lineage>
</organism>
<accession>A0AAD3HAM6</accession>
<sequence>MNSCFCFFPIANTGPALVQPDECKVMISYYGHKSRQDALDLTSYLDHNGHRTFCSQVYDENASLIDREINEMGVKNCEYYVILMNHDWQTSKDCRAQEMIIRDRFARGEVKVLLVWYDDFDKVLDEEEEILYWKRWKSQQCVENREQQQKDWMSRISGYLDELEAKAPLKVYF</sequence>
<dbReference type="Proteomes" id="UP001054902">
    <property type="component" value="Unassembled WGS sequence"/>
</dbReference>
<comment type="caution">
    <text evidence="1">The sequence shown here is derived from an EMBL/GenBank/DDBJ whole genome shotgun (WGS) entry which is preliminary data.</text>
</comment>
<dbReference type="Gene3D" id="3.40.50.10140">
    <property type="entry name" value="Toll/interleukin-1 receptor homology (TIR) domain"/>
    <property type="match status" value="1"/>
</dbReference>
<reference evidence="1 2" key="1">
    <citation type="journal article" date="2021" name="Sci. Rep.">
        <title>The genome of the diatom Chaetoceros tenuissimus carries an ancient integrated fragment of an extant virus.</title>
        <authorList>
            <person name="Hongo Y."/>
            <person name="Kimura K."/>
            <person name="Takaki Y."/>
            <person name="Yoshida Y."/>
            <person name="Baba S."/>
            <person name="Kobayashi G."/>
            <person name="Nagasaki K."/>
            <person name="Hano T."/>
            <person name="Tomaru Y."/>
        </authorList>
    </citation>
    <scope>NUCLEOTIDE SEQUENCE [LARGE SCALE GENOMIC DNA]</scope>
    <source>
        <strain evidence="1 2">NIES-3715</strain>
    </source>
</reference>
<evidence type="ECO:0000313" key="1">
    <source>
        <dbReference type="EMBL" id="GFH56555.1"/>
    </source>
</evidence>
<dbReference type="SUPFAM" id="SSF52200">
    <property type="entry name" value="Toll/Interleukin receptor TIR domain"/>
    <property type="match status" value="1"/>
</dbReference>
<proteinExistence type="predicted"/>
<dbReference type="InterPro" id="IPR035897">
    <property type="entry name" value="Toll_tir_struct_dom_sf"/>
</dbReference>
<dbReference type="EMBL" id="BLLK01000052">
    <property type="protein sequence ID" value="GFH56555.1"/>
    <property type="molecule type" value="Genomic_DNA"/>
</dbReference>
<protein>
    <recommendedName>
        <fullName evidence="3">TIR domain-containing protein</fullName>
    </recommendedName>
</protein>
<name>A0AAD3HAM6_9STRA</name>